<dbReference type="Pfam" id="PF13614">
    <property type="entry name" value="AAA_31"/>
    <property type="match status" value="1"/>
</dbReference>
<name>A0A1G7JAI7_RHOCA</name>
<keyword evidence="5" id="KW-0808">Transferase</keyword>
<protein>
    <submittedName>
        <fullName evidence="19">Tyrosine-protein kinase Etk/Wzc</fullName>
    </submittedName>
</protein>
<comment type="catalytic activity">
    <reaction evidence="13">
        <text>L-tyrosyl-[protein] + ATP = O-phospho-L-tyrosyl-[protein] + ADP + H(+)</text>
        <dbReference type="Rhea" id="RHEA:10596"/>
        <dbReference type="Rhea" id="RHEA-COMP:10136"/>
        <dbReference type="Rhea" id="RHEA-COMP:20101"/>
        <dbReference type="ChEBI" id="CHEBI:15378"/>
        <dbReference type="ChEBI" id="CHEBI:30616"/>
        <dbReference type="ChEBI" id="CHEBI:46858"/>
        <dbReference type="ChEBI" id="CHEBI:61978"/>
        <dbReference type="ChEBI" id="CHEBI:456216"/>
    </reaction>
</comment>
<evidence type="ECO:0000256" key="3">
    <source>
        <dbReference type="ARBA" id="ARBA00022475"/>
    </source>
</evidence>
<dbReference type="InterPro" id="IPR025669">
    <property type="entry name" value="AAA_dom"/>
</dbReference>
<keyword evidence="10 15" id="KW-1133">Transmembrane helix</keyword>
<dbReference type="Gene3D" id="3.40.50.300">
    <property type="entry name" value="P-loop containing nucleotide triphosphate hydrolases"/>
    <property type="match status" value="1"/>
</dbReference>
<proteinExistence type="inferred from homology"/>
<dbReference type="Proteomes" id="UP000183812">
    <property type="component" value="Unassembled WGS sequence"/>
</dbReference>
<keyword evidence="14" id="KW-0175">Coiled coil</keyword>
<dbReference type="GO" id="GO:0004713">
    <property type="term" value="F:protein tyrosine kinase activity"/>
    <property type="evidence" value="ECO:0007669"/>
    <property type="project" value="UniProtKB-KW"/>
</dbReference>
<dbReference type="GO" id="GO:0005886">
    <property type="term" value="C:plasma membrane"/>
    <property type="evidence" value="ECO:0007669"/>
    <property type="project" value="UniProtKB-SubCell"/>
</dbReference>
<evidence type="ECO:0000259" key="18">
    <source>
        <dbReference type="Pfam" id="PF13807"/>
    </source>
</evidence>
<dbReference type="OrthoDB" id="230260at2"/>
<dbReference type="SUPFAM" id="SSF52540">
    <property type="entry name" value="P-loop containing nucleoside triphosphate hydrolases"/>
    <property type="match status" value="1"/>
</dbReference>
<evidence type="ECO:0000313" key="20">
    <source>
        <dbReference type="Proteomes" id="UP000183812"/>
    </source>
</evidence>
<evidence type="ECO:0000256" key="10">
    <source>
        <dbReference type="ARBA" id="ARBA00022989"/>
    </source>
</evidence>
<dbReference type="FunFam" id="3.40.50.300:FF:000527">
    <property type="entry name" value="Tyrosine-protein kinase etk"/>
    <property type="match status" value="1"/>
</dbReference>
<evidence type="ECO:0000256" key="8">
    <source>
        <dbReference type="ARBA" id="ARBA00022777"/>
    </source>
</evidence>
<organism evidence="19 20">
    <name type="scientific">Rhodobacter capsulatus</name>
    <name type="common">Rhodopseudomonas capsulata</name>
    <dbReference type="NCBI Taxonomy" id="1061"/>
    <lineage>
        <taxon>Bacteria</taxon>
        <taxon>Pseudomonadati</taxon>
        <taxon>Pseudomonadota</taxon>
        <taxon>Alphaproteobacteria</taxon>
        <taxon>Rhodobacterales</taxon>
        <taxon>Rhodobacter group</taxon>
        <taxon>Rhodobacter</taxon>
    </lineage>
</organism>
<evidence type="ECO:0000259" key="16">
    <source>
        <dbReference type="Pfam" id="PF02706"/>
    </source>
</evidence>
<dbReference type="PANTHER" id="PTHR32309">
    <property type="entry name" value="TYROSINE-PROTEIN KINASE"/>
    <property type="match status" value="1"/>
</dbReference>
<keyword evidence="7" id="KW-0547">Nucleotide-binding</keyword>
<evidence type="ECO:0000256" key="15">
    <source>
        <dbReference type="SAM" id="Phobius"/>
    </source>
</evidence>
<dbReference type="PANTHER" id="PTHR32309:SF32">
    <property type="entry name" value="TYROSINE-PROTEIN KINASE ETK-RELATED"/>
    <property type="match status" value="1"/>
</dbReference>
<feature type="domain" description="Tyrosine-protein kinase G-rich" evidence="18">
    <location>
        <begin position="380"/>
        <end position="460"/>
    </location>
</feature>
<comment type="subcellular location">
    <subcellularLocation>
        <location evidence="1">Cell inner membrane</location>
        <topology evidence="1">Multi-pass membrane protein</topology>
    </subcellularLocation>
</comment>
<keyword evidence="6 15" id="KW-0812">Transmembrane</keyword>
<feature type="coiled-coil region" evidence="14">
    <location>
        <begin position="326"/>
        <end position="384"/>
    </location>
</feature>
<evidence type="ECO:0000256" key="7">
    <source>
        <dbReference type="ARBA" id="ARBA00022741"/>
    </source>
</evidence>
<dbReference type="NCBIfam" id="TIGR01007">
    <property type="entry name" value="eps_fam"/>
    <property type="match status" value="1"/>
</dbReference>
<reference evidence="19 20" key="1">
    <citation type="submission" date="2016-10" db="EMBL/GenBank/DDBJ databases">
        <authorList>
            <person name="de Groot N.N."/>
        </authorList>
    </citation>
    <scope>NUCLEOTIDE SEQUENCE [LARGE SCALE GENOMIC DNA]</scope>
    <source>
        <strain evidence="20">DSM 938 / 37b4</strain>
    </source>
</reference>
<dbReference type="Pfam" id="PF13807">
    <property type="entry name" value="GNVR"/>
    <property type="match status" value="1"/>
</dbReference>
<keyword evidence="8 19" id="KW-0418">Kinase</keyword>
<evidence type="ECO:0000256" key="12">
    <source>
        <dbReference type="ARBA" id="ARBA00023137"/>
    </source>
</evidence>
<keyword evidence="4" id="KW-0997">Cell inner membrane</keyword>
<evidence type="ECO:0000313" key="19">
    <source>
        <dbReference type="EMBL" id="SDF21898.1"/>
    </source>
</evidence>
<keyword evidence="3" id="KW-1003">Cell membrane</keyword>
<evidence type="ECO:0000256" key="1">
    <source>
        <dbReference type="ARBA" id="ARBA00004429"/>
    </source>
</evidence>
<evidence type="ECO:0000256" key="13">
    <source>
        <dbReference type="ARBA" id="ARBA00053015"/>
    </source>
</evidence>
<keyword evidence="12" id="KW-0829">Tyrosine-protein kinase</keyword>
<feature type="domain" description="AAA" evidence="17">
    <location>
        <begin position="536"/>
        <end position="656"/>
    </location>
</feature>
<accession>A0A1G7JAI7</accession>
<keyword evidence="9" id="KW-0067">ATP-binding</keyword>
<dbReference type="GO" id="GO:0042802">
    <property type="term" value="F:identical protein binding"/>
    <property type="evidence" value="ECO:0007669"/>
    <property type="project" value="UniProtKB-ARBA"/>
</dbReference>
<dbReference type="Pfam" id="PF02706">
    <property type="entry name" value="Wzz"/>
    <property type="match status" value="1"/>
</dbReference>
<evidence type="ECO:0000256" key="2">
    <source>
        <dbReference type="ARBA" id="ARBA00008883"/>
    </source>
</evidence>
<evidence type="ECO:0000256" key="4">
    <source>
        <dbReference type="ARBA" id="ARBA00022519"/>
    </source>
</evidence>
<evidence type="ECO:0000256" key="14">
    <source>
        <dbReference type="SAM" id="Coils"/>
    </source>
</evidence>
<dbReference type="InterPro" id="IPR003856">
    <property type="entry name" value="LPS_length_determ_N"/>
</dbReference>
<evidence type="ECO:0000259" key="17">
    <source>
        <dbReference type="Pfam" id="PF13614"/>
    </source>
</evidence>
<keyword evidence="11 15" id="KW-0472">Membrane</keyword>
<dbReference type="EMBL" id="FNAY01000008">
    <property type="protein sequence ID" value="SDF21898.1"/>
    <property type="molecule type" value="Genomic_DNA"/>
</dbReference>
<dbReference type="CDD" id="cd05387">
    <property type="entry name" value="BY-kinase"/>
    <property type="match status" value="1"/>
</dbReference>
<dbReference type="RefSeq" id="WP_074553800.1">
    <property type="nucleotide sequence ID" value="NZ_CP119563.1"/>
</dbReference>
<dbReference type="InterPro" id="IPR005702">
    <property type="entry name" value="Wzc-like_C"/>
</dbReference>
<dbReference type="AlphaFoldDB" id="A0A1G7JAI7"/>
<sequence>MTSTAPRPTPEQTDEIDLMELAAHLWAGKLWIAAITAAALVLGVFSVLRATPVYQAEGLLQLEAKSGALALPEGMQELLSGDLGAKSPGEAEMAIMKSRMVMSEVVQGLNLQIVAEPRPWPVLGMLPVRLGVPDLLFPAFQHGNEAIAISVLDLPEALLGEDLRLRITAPGEFRLTLPDGAVLEGPMRRRLSLPEAGVTILVDRLEGPVGREFLVSKQALPDRVQELQENFAVAEAPKGSSILKVSYRDPVPERAERILDAIAQAYVSQNVSRSAAEARNSLDFIDAQLPKAEVAVAAAQDALNAYRQAQQSVDVDYETKALLDRATQIETELNALTLKEEELKDRFTINHPVYLALLQNRATLEAQLAELRKTTANLPETQKEIFNLSRNLEVAQQVYVQLLNRQQELRVVQASTVGSVRIIDTAYASDIKVSPRAGRIMAVALLLGLVLGAAAVFGRRLLNRGIRGAQELEKLGLPVFATVNFSPEAANHRRRKGTLPIMALSNPDDLVIEALRSLRTSLHFGMLDARTNTVLITSAAPGAGKSFTSVNFAAVAAQAGQRVCLVDADLRKGYLRRYFGLDRSHPGLSDYLARERTLEEVLTEGPIAGLSVITSGRFPPNPSELLMRAEFEALLQALSARFDLVIIDSPPALAVTDPVVIGRFTGARIVVARHLETMAGEIEAVKRAFETAGSTITGAILNGYRVEEGARYGGAHHYYNYRYDYKSDRR</sequence>
<comment type="similarity">
    <text evidence="2">Belongs to the etk/wzc family.</text>
</comment>
<evidence type="ECO:0000256" key="9">
    <source>
        <dbReference type="ARBA" id="ARBA00022840"/>
    </source>
</evidence>
<feature type="domain" description="Polysaccharide chain length determinant N-terminal" evidence="16">
    <location>
        <begin position="14"/>
        <end position="108"/>
    </location>
</feature>
<dbReference type="InterPro" id="IPR032807">
    <property type="entry name" value="GNVR"/>
</dbReference>
<dbReference type="GO" id="GO:0005524">
    <property type="term" value="F:ATP binding"/>
    <property type="evidence" value="ECO:0007669"/>
    <property type="project" value="UniProtKB-KW"/>
</dbReference>
<evidence type="ECO:0000256" key="5">
    <source>
        <dbReference type="ARBA" id="ARBA00022679"/>
    </source>
</evidence>
<gene>
    <name evidence="19" type="ORF">SAMN04244550_01871</name>
</gene>
<dbReference type="InterPro" id="IPR027417">
    <property type="entry name" value="P-loop_NTPase"/>
</dbReference>
<feature type="transmembrane region" description="Helical" evidence="15">
    <location>
        <begin position="440"/>
        <end position="458"/>
    </location>
</feature>
<feature type="transmembrane region" description="Helical" evidence="15">
    <location>
        <begin position="30"/>
        <end position="48"/>
    </location>
</feature>
<evidence type="ECO:0000256" key="6">
    <source>
        <dbReference type="ARBA" id="ARBA00022692"/>
    </source>
</evidence>
<evidence type="ECO:0000256" key="11">
    <source>
        <dbReference type="ARBA" id="ARBA00023136"/>
    </source>
</evidence>
<dbReference type="InterPro" id="IPR050445">
    <property type="entry name" value="Bact_polysacc_biosynth/exp"/>
</dbReference>
<dbReference type="Pfam" id="PF23607">
    <property type="entry name" value="WZC_N"/>
    <property type="match status" value="1"/>
</dbReference>